<dbReference type="Gene3D" id="3.90.1150.140">
    <property type="match status" value="1"/>
</dbReference>
<dbReference type="Pfam" id="PF07075">
    <property type="entry name" value="NamZ_N"/>
    <property type="match status" value="1"/>
</dbReference>
<evidence type="ECO:0000313" key="5">
    <source>
        <dbReference type="Proteomes" id="UP001321186"/>
    </source>
</evidence>
<comment type="caution">
    <text evidence="4">The sequence shown here is derived from an EMBL/GenBank/DDBJ whole genome shotgun (WGS) entry which is preliminary data.</text>
</comment>
<dbReference type="InterPro" id="IPR048503">
    <property type="entry name" value="NamZ_C"/>
</dbReference>
<gene>
    <name evidence="4" type="ORF">G9H61_00645</name>
</gene>
<dbReference type="EMBL" id="JAANOH010000001">
    <property type="protein sequence ID" value="MCZ2473936.1"/>
    <property type="molecule type" value="Genomic_DNA"/>
</dbReference>
<dbReference type="PANTHER" id="PTHR42915">
    <property type="entry name" value="HYPOTHETICAL 460 KDA PROTEIN IN FEUA-SIGW INTERGENIC REGION [PRECURSOR]"/>
    <property type="match status" value="1"/>
</dbReference>
<feature type="domain" description="Peptidoglycan beta-N-acetylmuramidase NamZ N-terminal" evidence="2">
    <location>
        <begin position="49"/>
        <end position="247"/>
    </location>
</feature>
<dbReference type="Gene3D" id="3.40.50.12170">
    <property type="entry name" value="Uncharacterised protein PF07075, DUF1343"/>
    <property type="match status" value="1"/>
</dbReference>
<evidence type="ECO:0000259" key="3">
    <source>
        <dbReference type="Pfam" id="PF20732"/>
    </source>
</evidence>
<organism evidence="4 5">
    <name type="scientific">Aquirufa ecclesiirivi</name>
    <dbReference type="NCBI Taxonomy" id="2715124"/>
    <lineage>
        <taxon>Bacteria</taxon>
        <taxon>Pseudomonadati</taxon>
        <taxon>Bacteroidota</taxon>
        <taxon>Cytophagia</taxon>
        <taxon>Cytophagales</taxon>
        <taxon>Flectobacillaceae</taxon>
        <taxon>Aquirufa</taxon>
    </lineage>
</organism>
<sequence length="391" mass="43645">MHRIYKLLILLLFFSNGLMAPICLAQSSKAIPGDQQIAEYLPMIFDKRIGLVVNHTSVLGKTHLADTLLTLKVPIKKIFAPEHGFRGTADAGAHIDNGKDEKTGLPIISLYGSHKKPTKADLEGIDVLIFDIQDVGTRFYTYSSTLHYVMEACAENNVKLIILDRPNPNGHYVDGPVLEKEFASFVGLNPIPVVHGCSLGELAKMMNGEAWLDRGIQCDLTVIPVKKYKHSDKVHIFIAPSPNLPNDQAIGLYPSLCLFEGTNVSIGRGTHSQFQVAGTNVEGLGDYTFTPMPLPGAMDPPLKGKLCFGFDLTKVDTRDLGFSLKYLFYFFEKTGKKESFFTSPAFFDKLAGTNELRKMMLEGKSEKEIRASWQEGLKEYKKIREKYLIYR</sequence>
<protein>
    <submittedName>
        <fullName evidence="4">DUF1343 domain-containing protein</fullName>
    </submittedName>
</protein>
<evidence type="ECO:0000259" key="2">
    <source>
        <dbReference type="Pfam" id="PF07075"/>
    </source>
</evidence>
<dbReference type="InterPro" id="IPR048502">
    <property type="entry name" value="NamZ_N"/>
</dbReference>
<dbReference type="PIRSF" id="PIRSF016719">
    <property type="entry name" value="UCP016719"/>
    <property type="match status" value="1"/>
</dbReference>
<feature type="chain" id="PRO_5045840035" evidence="1">
    <location>
        <begin position="26"/>
        <end position="391"/>
    </location>
</feature>
<dbReference type="RefSeq" id="WP_269009182.1">
    <property type="nucleotide sequence ID" value="NZ_JAANOH010000001.1"/>
</dbReference>
<dbReference type="Proteomes" id="UP001321186">
    <property type="component" value="Unassembled WGS sequence"/>
</dbReference>
<keyword evidence="5" id="KW-1185">Reference proteome</keyword>
<feature type="signal peptide" evidence="1">
    <location>
        <begin position="1"/>
        <end position="25"/>
    </location>
</feature>
<name>A0ABT4JEE7_9BACT</name>
<evidence type="ECO:0000256" key="1">
    <source>
        <dbReference type="SAM" id="SignalP"/>
    </source>
</evidence>
<dbReference type="Pfam" id="PF20732">
    <property type="entry name" value="NamZ_C"/>
    <property type="match status" value="1"/>
</dbReference>
<accession>A0ABT4JEE7</accession>
<evidence type="ECO:0000313" key="4">
    <source>
        <dbReference type="EMBL" id="MCZ2473936.1"/>
    </source>
</evidence>
<keyword evidence="1" id="KW-0732">Signal</keyword>
<dbReference type="PANTHER" id="PTHR42915:SF1">
    <property type="entry name" value="PEPTIDOGLYCAN BETA-N-ACETYLMURAMIDASE NAMZ"/>
    <property type="match status" value="1"/>
</dbReference>
<proteinExistence type="predicted"/>
<reference evidence="4 5" key="1">
    <citation type="submission" date="2020-03" db="EMBL/GenBank/DDBJ databases">
        <authorList>
            <person name="Pitt A."/>
            <person name="Hahn M.W."/>
        </authorList>
    </citation>
    <scope>NUCLEOTIDE SEQUENCE [LARGE SCALE GENOMIC DNA]</scope>
    <source>
        <strain evidence="4 5">5A-MARBSE</strain>
    </source>
</reference>
<dbReference type="InterPro" id="IPR008302">
    <property type="entry name" value="NamZ"/>
</dbReference>
<feature type="domain" description="Peptidoglycan beta-N-acetylmuramidase NamZ C-terminal" evidence="3">
    <location>
        <begin position="252"/>
        <end position="390"/>
    </location>
</feature>